<accession>A0ABW3YEM6</accession>
<name>A0ABW3YEM6_9ACTN</name>
<evidence type="ECO:0000256" key="1">
    <source>
        <dbReference type="SAM" id="MobiDB-lite"/>
    </source>
</evidence>
<comment type="caution">
    <text evidence="3">The sequence shown here is derived from an EMBL/GenBank/DDBJ whole genome shotgun (WGS) entry which is preliminary data.</text>
</comment>
<proteinExistence type="predicted"/>
<keyword evidence="4" id="KW-1185">Reference proteome</keyword>
<sequence length="61" mass="6648">MRKLLVATLLAATVLPMWTAAHSDDLPTVRYSADVRDPPPDPEPGLTTDEIPDPPPERDKG</sequence>
<dbReference type="EMBL" id="JBHTMP010000025">
    <property type="protein sequence ID" value="MFD1322932.1"/>
    <property type="molecule type" value="Genomic_DNA"/>
</dbReference>
<protein>
    <submittedName>
        <fullName evidence="3">Uncharacterized protein</fullName>
    </submittedName>
</protein>
<gene>
    <name evidence="3" type="ORF">ACFQ4H_17710</name>
</gene>
<keyword evidence="2" id="KW-0732">Signal</keyword>
<evidence type="ECO:0000313" key="3">
    <source>
        <dbReference type="EMBL" id="MFD1322932.1"/>
    </source>
</evidence>
<reference evidence="4" key="1">
    <citation type="journal article" date="2019" name="Int. J. Syst. Evol. Microbiol.">
        <title>The Global Catalogue of Microorganisms (GCM) 10K type strain sequencing project: providing services to taxonomists for standard genome sequencing and annotation.</title>
        <authorList>
            <consortium name="The Broad Institute Genomics Platform"/>
            <consortium name="The Broad Institute Genome Sequencing Center for Infectious Disease"/>
            <person name="Wu L."/>
            <person name="Ma J."/>
        </authorList>
    </citation>
    <scope>NUCLEOTIDE SEQUENCE [LARGE SCALE GENOMIC DNA]</scope>
    <source>
        <strain evidence="4">JCM 31037</strain>
    </source>
</reference>
<dbReference type="RefSeq" id="WP_377572085.1">
    <property type="nucleotide sequence ID" value="NZ_JBHTMP010000025.1"/>
</dbReference>
<evidence type="ECO:0000313" key="4">
    <source>
        <dbReference type="Proteomes" id="UP001597260"/>
    </source>
</evidence>
<feature type="compositionally biased region" description="Basic and acidic residues" evidence="1">
    <location>
        <begin position="23"/>
        <end position="39"/>
    </location>
</feature>
<organism evidence="3 4">
    <name type="scientific">Micromonospora sonneratiae</name>
    <dbReference type="NCBI Taxonomy" id="1184706"/>
    <lineage>
        <taxon>Bacteria</taxon>
        <taxon>Bacillati</taxon>
        <taxon>Actinomycetota</taxon>
        <taxon>Actinomycetes</taxon>
        <taxon>Micromonosporales</taxon>
        <taxon>Micromonosporaceae</taxon>
        <taxon>Micromonospora</taxon>
    </lineage>
</organism>
<evidence type="ECO:0000256" key="2">
    <source>
        <dbReference type="SAM" id="SignalP"/>
    </source>
</evidence>
<feature type="signal peptide" evidence="2">
    <location>
        <begin position="1"/>
        <end position="23"/>
    </location>
</feature>
<dbReference type="Proteomes" id="UP001597260">
    <property type="component" value="Unassembled WGS sequence"/>
</dbReference>
<feature type="chain" id="PRO_5046125936" evidence="2">
    <location>
        <begin position="24"/>
        <end position="61"/>
    </location>
</feature>
<feature type="region of interest" description="Disordered" evidence="1">
    <location>
        <begin position="23"/>
        <end position="61"/>
    </location>
</feature>